<evidence type="ECO:0000256" key="13">
    <source>
        <dbReference type="PIRSR" id="PIRSR000168-1"/>
    </source>
</evidence>
<feature type="domain" description="Acyl-CoA oxidase C-terminal" evidence="16">
    <location>
        <begin position="549"/>
        <end position="720"/>
    </location>
</feature>
<name>A0A316UIX2_9BASI</name>
<protein>
    <recommendedName>
        <fullName evidence="12">Acyl-coenzyme A oxidase</fullName>
    </recommendedName>
</protein>
<feature type="region of interest" description="Disordered" evidence="15">
    <location>
        <begin position="1"/>
        <end position="48"/>
    </location>
</feature>
<evidence type="ECO:0000256" key="5">
    <source>
        <dbReference type="ARBA" id="ARBA00006288"/>
    </source>
</evidence>
<evidence type="ECO:0000256" key="1">
    <source>
        <dbReference type="ARBA" id="ARBA00001201"/>
    </source>
</evidence>
<dbReference type="InterPro" id="IPR009100">
    <property type="entry name" value="AcylCoA_DH/oxidase_NM_dom_sf"/>
</dbReference>
<dbReference type="AlphaFoldDB" id="A0A316UIX2"/>
<sequence length="773" mass="84670">MPALTTNNPSSSAASSSSASSSGPAARTTYEPLSSAKGPAGSSNPPRVSLPIPIGNVALNTVNDIEKARSKAAFDPAKIEEVIRDGRIDNESRRKIIKTLDADEVFGDWKKRMLHFNREQQMAMSHKACRRLLDIAERDEWDTQEIIEAAISLDLQSPVTIHWVAFVPVIMSQGSPEQVERWGGRAMNHEILGAYLQTELGHGTNVQGLETLATYDEESDSFDIHSPTLTSTKWWAGGSGLTCTHGIVQAQLYIKGRRYGPHLFFVPMRSLETHEKLPGIVAGDIGPKTYGAFGGLDNGWVRFDHVKIPRDNMLGKHAHVKKGGEYVKPPSDKLSYGGMIFIRSQMIDRTGWMLSRGITIATRYSLVRRQFRDPDAKEGEIERSVLSYPSLNRRLMPLLAKSFAYIIAGRRMRILYEEMASQLESGDTTLLADVHVASSSLKAYCTKQSLDGIEECRQALGGHGFSAYAGFSSLFPDQAPTVTYEGDNYVLCQQVGRAMLKIAGELQRNPQGANVSNTTDFLRALATPNAIPYTAPQTAEEWLRPESWTGALRLRCARRVADLQAEITQAGRRFVDLSWDCVEVAKSHAEIVVNAWFTEGVEGDAQAYGEEASHWLRKIVALNGLTSVARDITPLALPAAEGRELAGYKSGQAVLGPKSVLALEAAVRSLVEEVLGQAIPMCDSFGWSDWELGSSLGRKDGRVYESLMAEAEGNPLNHAPKGNSIDDVGRYTYSAPNGGKYISHTFREELEPLFRAAAARSGEEPIKGSGAKL</sequence>
<dbReference type="FunFam" id="1.20.140.10:FF:000015">
    <property type="entry name" value="Acyl-coenzyme A oxidase"/>
    <property type="match status" value="1"/>
</dbReference>
<dbReference type="InterPro" id="IPR055060">
    <property type="entry name" value="ACOX_C_alpha1"/>
</dbReference>
<keyword evidence="10" id="KW-0443">Lipid metabolism</keyword>
<dbReference type="InterPro" id="IPR046373">
    <property type="entry name" value="Acyl-CoA_Oxase/DH_mid-dom_sf"/>
</dbReference>
<dbReference type="Proteomes" id="UP000245884">
    <property type="component" value="Unassembled WGS sequence"/>
</dbReference>
<dbReference type="PIRSF" id="PIRSF000168">
    <property type="entry name" value="Acyl-CoA_oxidase"/>
    <property type="match status" value="1"/>
</dbReference>
<comment type="pathway">
    <text evidence="4">Lipid metabolism; peroxisomal fatty acid beta-oxidation.</text>
</comment>
<comment type="subcellular location">
    <subcellularLocation>
        <location evidence="3">Peroxisome</location>
    </subcellularLocation>
</comment>
<dbReference type="Pfam" id="PF22924">
    <property type="entry name" value="ACOX_C_alpha1"/>
    <property type="match status" value="1"/>
</dbReference>
<evidence type="ECO:0000259" key="16">
    <source>
        <dbReference type="Pfam" id="PF01756"/>
    </source>
</evidence>
<dbReference type="GO" id="GO:0033540">
    <property type="term" value="P:fatty acid beta-oxidation using acyl-CoA oxidase"/>
    <property type="evidence" value="ECO:0007669"/>
    <property type="project" value="TreeGrafter"/>
</dbReference>
<dbReference type="PANTHER" id="PTHR10909">
    <property type="entry name" value="ELECTRON TRANSPORT OXIDOREDUCTASE"/>
    <property type="match status" value="1"/>
</dbReference>
<comment type="similarity">
    <text evidence="5 12">Belongs to the acyl-CoA oxidase family.</text>
</comment>
<feature type="compositionally biased region" description="Low complexity" evidence="15">
    <location>
        <begin position="10"/>
        <end position="22"/>
    </location>
</feature>
<dbReference type="GO" id="GO:0003997">
    <property type="term" value="F:acyl-CoA oxidase activity"/>
    <property type="evidence" value="ECO:0007669"/>
    <property type="project" value="UniProtKB-EC"/>
</dbReference>
<dbReference type="Gene3D" id="2.40.110.10">
    <property type="entry name" value="Butyryl-CoA Dehydrogenase, subunit A, domain 2"/>
    <property type="match status" value="1"/>
</dbReference>
<feature type="domain" description="Acyl-CoA oxidase C-alpha1" evidence="18">
    <location>
        <begin position="336"/>
        <end position="500"/>
    </location>
</feature>
<gene>
    <name evidence="19" type="ORF">BDZ90DRAFT_234454</name>
</gene>
<evidence type="ECO:0000256" key="7">
    <source>
        <dbReference type="ARBA" id="ARBA00022827"/>
    </source>
</evidence>
<evidence type="ECO:0000256" key="8">
    <source>
        <dbReference type="ARBA" id="ARBA00022832"/>
    </source>
</evidence>
<reference evidence="19 20" key="1">
    <citation type="journal article" date="2018" name="Mol. Biol. Evol.">
        <title>Broad Genomic Sampling Reveals a Smut Pathogenic Ancestry of the Fungal Clade Ustilaginomycotina.</title>
        <authorList>
            <person name="Kijpornyongpan T."/>
            <person name="Mondo S.J."/>
            <person name="Barry K."/>
            <person name="Sandor L."/>
            <person name="Lee J."/>
            <person name="Lipzen A."/>
            <person name="Pangilinan J."/>
            <person name="LaButti K."/>
            <person name="Hainaut M."/>
            <person name="Henrissat B."/>
            <person name="Grigoriev I.V."/>
            <person name="Spatafora J.W."/>
            <person name="Aime M.C."/>
        </authorList>
    </citation>
    <scope>NUCLEOTIDE SEQUENCE [LARGE SCALE GENOMIC DNA]</scope>
    <source>
        <strain evidence="19 20">MCA 5214</strain>
    </source>
</reference>
<evidence type="ECO:0000256" key="2">
    <source>
        <dbReference type="ARBA" id="ARBA00001974"/>
    </source>
</evidence>
<feature type="active site" description="Proton acceptor" evidence="13">
    <location>
        <position position="485"/>
    </location>
</feature>
<dbReference type="InterPro" id="IPR002655">
    <property type="entry name" value="Acyl-CoA_oxidase_C"/>
</dbReference>
<proteinExistence type="inferred from homology"/>
<evidence type="ECO:0000256" key="10">
    <source>
        <dbReference type="ARBA" id="ARBA00023098"/>
    </source>
</evidence>
<accession>A0A316UIX2</accession>
<dbReference type="STRING" id="1569628.A0A316UIX2"/>
<organism evidence="19 20">
    <name type="scientific">Jaminaea rosea</name>
    <dbReference type="NCBI Taxonomy" id="1569628"/>
    <lineage>
        <taxon>Eukaryota</taxon>
        <taxon>Fungi</taxon>
        <taxon>Dikarya</taxon>
        <taxon>Basidiomycota</taxon>
        <taxon>Ustilaginomycotina</taxon>
        <taxon>Exobasidiomycetes</taxon>
        <taxon>Microstromatales</taxon>
        <taxon>Microstromatales incertae sedis</taxon>
        <taxon>Jaminaea</taxon>
    </lineage>
</organism>
<dbReference type="SUPFAM" id="SSF56645">
    <property type="entry name" value="Acyl-CoA dehydrogenase NM domain-like"/>
    <property type="match status" value="1"/>
</dbReference>
<feature type="binding site" evidence="14">
    <location>
        <position position="237"/>
    </location>
    <ligand>
        <name>FAD</name>
        <dbReference type="ChEBI" id="CHEBI:57692"/>
    </ligand>
</feature>
<comment type="catalytic activity">
    <reaction evidence="1">
        <text>a 2,3-saturated acyl-CoA + O2 = a (2E)-enoyl-CoA + H2O2</text>
        <dbReference type="Rhea" id="RHEA:38959"/>
        <dbReference type="ChEBI" id="CHEBI:15379"/>
        <dbReference type="ChEBI" id="CHEBI:16240"/>
        <dbReference type="ChEBI" id="CHEBI:58856"/>
        <dbReference type="ChEBI" id="CHEBI:65111"/>
        <dbReference type="EC" id="1.3.3.6"/>
    </reaction>
</comment>
<dbReference type="Pfam" id="PF14749">
    <property type="entry name" value="Acyl-CoA_ox_N"/>
    <property type="match status" value="1"/>
</dbReference>
<dbReference type="RefSeq" id="XP_025359869.1">
    <property type="nucleotide sequence ID" value="XM_025507027.1"/>
</dbReference>
<feature type="binding site" evidence="14">
    <location>
        <position position="198"/>
    </location>
    <ligand>
        <name>FAD</name>
        <dbReference type="ChEBI" id="CHEBI:57692"/>
    </ligand>
</feature>
<evidence type="ECO:0000259" key="18">
    <source>
        <dbReference type="Pfam" id="PF22924"/>
    </source>
</evidence>
<dbReference type="OrthoDB" id="538336at2759"/>
<keyword evidence="6 12" id="KW-0285">Flavoprotein</keyword>
<dbReference type="GO" id="GO:0005777">
    <property type="term" value="C:peroxisome"/>
    <property type="evidence" value="ECO:0007669"/>
    <property type="project" value="UniProtKB-SubCell"/>
</dbReference>
<dbReference type="GeneID" id="37028850"/>
<feature type="domain" description="Acyl-coenzyme A oxidase N-terminal" evidence="17">
    <location>
        <begin position="76"/>
        <end position="191"/>
    </location>
</feature>
<dbReference type="GO" id="GO:0005504">
    <property type="term" value="F:fatty acid binding"/>
    <property type="evidence" value="ECO:0007669"/>
    <property type="project" value="TreeGrafter"/>
</dbReference>
<evidence type="ECO:0000256" key="15">
    <source>
        <dbReference type="SAM" id="MobiDB-lite"/>
    </source>
</evidence>
<evidence type="ECO:0000256" key="11">
    <source>
        <dbReference type="ARBA" id="ARBA00023140"/>
    </source>
</evidence>
<dbReference type="InterPro" id="IPR036250">
    <property type="entry name" value="AcylCo_DH-like_C"/>
</dbReference>
<evidence type="ECO:0000313" key="19">
    <source>
        <dbReference type="EMBL" id="PWN25257.1"/>
    </source>
</evidence>
<dbReference type="GO" id="GO:0071949">
    <property type="term" value="F:FAD binding"/>
    <property type="evidence" value="ECO:0007669"/>
    <property type="project" value="InterPro"/>
</dbReference>
<dbReference type="EMBL" id="KZ819677">
    <property type="protein sequence ID" value="PWN25257.1"/>
    <property type="molecule type" value="Genomic_DNA"/>
</dbReference>
<evidence type="ECO:0000256" key="6">
    <source>
        <dbReference type="ARBA" id="ARBA00022630"/>
    </source>
</evidence>
<dbReference type="Gene3D" id="1.10.540.10">
    <property type="entry name" value="Acyl-CoA dehydrogenase/oxidase, N-terminal domain"/>
    <property type="match status" value="1"/>
</dbReference>
<dbReference type="Gene3D" id="1.20.140.10">
    <property type="entry name" value="Butyryl-CoA Dehydrogenase, subunit A, domain 3"/>
    <property type="match status" value="2"/>
</dbReference>
<dbReference type="PANTHER" id="PTHR10909:SF250">
    <property type="entry name" value="PEROXISOMAL ACYL-COENZYME A OXIDASE 1"/>
    <property type="match status" value="1"/>
</dbReference>
<dbReference type="FunFam" id="2.40.110.10:FF:000003">
    <property type="entry name" value="Acyl-coenzyme A oxidase"/>
    <property type="match status" value="1"/>
</dbReference>
<evidence type="ECO:0000256" key="12">
    <source>
        <dbReference type="PIRNR" id="PIRNR000168"/>
    </source>
</evidence>
<dbReference type="SUPFAM" id="SSF47203">
    <property type="entry name" value="Acyl-CoA dehydrogenase C-terminal domain-like"/>
    <property type="match status" value="2"/>
</dbReference>
<evidence type="ECO:0000259" key="17">
    <source>
        <dbReference type="Pfam" id="PF14749"/>
    </source>
</evidence>
<evidence type="ECO:0000256" key="4">
    <source>
        <dbReference type="ARBA" id="ARBA00004846"/>
    </source>
</evidence>
<keyword evidence="9" id="KW-0560">Oxidoreductase</keyword>
<keyword evidence="20" id="KW-1185">Reference proteome</keyword>
<dbReference type="InterPro" id="IPR029320">
    <property type="entry name" value="Acyl-CoA_ox_N"/>
</dbReference>
<evidence type="ECO:0000256" key="14">
    <source>
        <dbReference type="PIRSR" id="PIRSR000168-2"/>
    </source>
</evidence>
<dbReference type="InterPro" id="IPR037069">
    <property type="entry name" value="AcylCoA_DH/ox_N_sf"/>
</dbReference>
<comment type="cofactor">
    <cofactor evidence="2">
        <name>FAD</name>
        <dbReference type="ChEBI" id="CHEBI:57692"/>
    </cofactor>
</comment>
<dbReference type="GO" id="GO:0055088">
    <property type="term" value="P:lipid homeostasis"/>
    <property type="evidence" value="ECO:0007669"/>
    <property type="project" value="TreeGrafter"/>
</dbReference>
<keyword evidence="8" id="KW-0276">Fatty acid metabolism</keyword>
<dbReference type="Pfam" id="PF01756">
    <property type="entry name" value="ACOX"/>
    <property type="match status" value="1"/>
</dbReference>
<keyword evidence="11" id="KW-0576">Peroxisome</keyword>
<evidence type="ECO:0000313" key="20">
    <source>
        <dbReference type="Proteomes" id="UP000245884"/>
    </source>
</evidence>
<evidence type="ECO:0000256" key="9">
    <source>
        <dbReference type="ARBA" id="ARBA00023002"/>
    </source>
</evidence>
<evidence type="ECO:0000256" key="3">
    <source>
        <dbReference type="ARBA" id="ARBA00004275"/>
    </source>
</evidence>
<dbReference type="InterPro" id="IPR012258">
    <property type="entry name" value="Acyl-CoA_oxidase"/>
</dbReference>
<keyword evidence="7 12" id="KW-0274">FAD</keyword>